<dbReference type="SUPFAM" id="SSF55637">
    <property type="entry name" value="Cell cycle regulatory proteins"/>
    <property type="match status" value="1"/>
</dbReference>
<evidence type="ECO:0000256" key="1">
    <source>
        <dbReference type="ARBA" id="ARBA00007782"/>
    </source>
</evidence>
<dbReference type="Gene3D" id="3.30.170.10">
    <property type="entry name" value="Cyclin-dependent kinase, regulatory subunit"/>
    <property type="match status" value="1"/>
</dbReference>
<keyword evidence="3 4" id="KW-0131">Cell cycle</keyword>
<dbReference type="AlphaFoldDB" id="A0AAW1VPR6"/>
<dbReference type="GO" id="GO:0051301">
    <property type="term" value="P:cell division"/>
    <property type="evidence" value="ECO:0007669"/>
    <property type="project" value="UniProtKB-UniRule"/>
</dbReference>
<dbReference type="Pfam" id="PF01111">
    <property type="entry name" value="CKS"/>
    <property type="match status" value="1"/>
</dbReference>
<comment type="function">
    <text evidence="4">Binds to the catalytic subunit of the cyclin dependent kinases and is essential for their biological function.</text>
</comment>
<accession>A0AAW1VPR6</accession>
<keyword evidence="2 4" id="KW-0132">Cell division</keyword>
<comment type="caution">
    <text evidence="6">The sequence shown here is derived from an EMBL/GenBank/DDBJ whole genome shotgun (WGS) entry which is preliminary data.</text>
</comment>
<evidence type="ECO:0000256" key="4">
    <source>
        <dbReference type="RuleBase" id="RU311113"/>
    </source>
</evidence>
<dbReference type="SMART" id="SM01084">
    <property type="entry name" value="CKS"/>
    <property type="match status" value="1"/>
</dbReference>
<comment type="similarity">
    <text evidence="1 4">Belongs to the CKS family.</text>
</comment>
<proteinExistence type="inferred from homology"/>
<protein>
    <recommendedName>
        <fullName evidence="4">Cyclin-dependent kinases regulatory subunit</fullName>
    </recommendedName>
</protein>
<feature type="compositionally biased region" description="Basic and acidic residues" evidence="5">
    <location>
        <begin position="10"/>
        <end position="21"/>
    </location>
</feature>
<evidence type="ECO:0000256" key="2">
    <source>
        <dbReference type="ARBA" id="ARBA00022618"/>
    </source>
</evidence>
<dbReference type="GO" id="GO:0016538">
    <property type="term" value="F:cyclin-dependent protein serine/threonine kinase regulator activity"/>
    <property type="evidence" value="ECO:0007669"/>
    <property type="project" value="InterPro"/>
</dbReference>
<evidence type="ECO:0000256" key="3">
    <source>
        <dbReference type="ARBA" id="ARBA00023306"/>
    </source>
</evidence>
<organism evidence="6 7">
    <name type="scientific">Rubus argutus</name>
    <name type="common">Southern blackberry</name>
    <dbReference type="NCBI Taxonomy" id="59490"/>
    <lineage>
        <taxon>Eukaryota</taxon>
        <taxon>Viridiplantae</taxon>
        <taxon>Streptophyta</taxon>
        <taxon>Embryophyta</taxon>
        <taxon>Tracheophyta</taxon>
        <taxon>Spermatophyta</taxon>
        <taxon>Magnoliopsida</taxon>
        <taxon>eudicotyledons</taxon>
        <taxon>Gunneridae</taxon>
        <taxon>Pentapetalae</taxon>
        <taxon>rosids</taxon>
        <taxon>fabids</taxon>
        <taxon>Rosales</taxon>
        <taxon>Rosaceae</taxon>
        <taxon>Rosoideae</taxon>
        <taxon>Rosoideae incertae sedis</taxon>
        <taxon>Rubus</taxon>
    </lineage>
</organism>
<dbReference type="PRINTS" id="PR00296">
    <property type="entry name" value="CYCLINKINASE"/>
</dbReference>
<name>A0AAW1VPR6_RUBAR</name>
<dbReference type="PANTHER" id="PTHR23415">
    <property type="entry name" value="CYCLIN-DEPENDENT KINASES REGULATORY SUBUNIT/60S RIBOSOME SUBUNIT BIOGENESIS PROTEIN NIP7"/>
    <property type="match status" value="1"/>
</dbReference>
<evidence type="ECO:0000256" key="5">
    <source>
        <dbReference type="SAM" id="MobiDB-lite"/>
    </source>
</evidence>
<gene>
    <name evidence="6" type="ORF">M0R45_002665</name>
</gene>
<dbReference type="Proteomes" id="UP001457282">
    <property type="component" value="Unassembled WGS sequence"/>
</dbReference>
<evidence type="ECO:0000313" key="7">
    <source>
        <dbReference type="Proteomes" id="UP001457282"/>
    </source>
</evidence>
<dbReference type="InterPro" id="IPR036858">
    <property type="entry name" value="Cyclin-dep_kinase_reg-sub_sf"/>
</dbReference>
<reference evidence="6 7" key="1">
    <citation type="journal article" date="2023" name="G3 (Bethesda)">
        <title>A chromosome-length genome assembly and annotation of blackberry (Rubus argutus, cv. 'Hillquist').</title>
        <authorList>
            <person name="Bruna T."/>
            <person name="Aryal R."/>
            <person name="Dudchenko O."/>
            <person name="Sargent D.J."/>
            <person name="Mead D."/>
            <person name="Buti M."/>
            <person name="Cavallini A."/>
            <person name="Hytonen T."/>
            <person name="Andres J."/>
            <person name="Pham M."/>
            <person name="Weisz D."/>
            <person name="Mascagni F."/>
            <person name="Usai G."/>
            <person name="Natali L."/>
            <person name="Bassil N."/>
            <person name="Fernandez G.E."/>
            <person name="Lomsadze A."/>
            <person name="Armour M."/>
            <person name="Olukolu B."/>
            <person name="Poorten T."/>
            <person name="Britton C."/>
            <person name="Davik J."/>
            <person name="Ashrafi H."/>
            <person name="Aiden E.L."/>
            <person name="Borodovsky M."/>
            <person name="Worthington M."/>
        </authorList>
    </citation>
    <scope>NUCLEOTIDE SEQUENCE [LARGE SCALE GENOMIC DNA]</scope>
    <source>
        <strain evidence="6">PI 553951</strain>
    </source>
</reference>
<dbReference type="EMBL" id="JBEDUW010000068">
    <property type="protein sequence ID" value="KAK9906270.1"/>
    <property type="molecule type" value="Genomic_DNA"/>
</dbReference>
<evidence type="ECO:0000313" key="6">
    <source>
        <dbReference type="EMBL" id="KAK9906270.1"/>
    </source>
</evidence>
<feature type="region of interest" description="Disordered" evidence="5">
    <location>
        <begin position="1"/>
        <end position="21"/>
    </location>
</feature>
<sequence length="155" mass="17593">MFRHSLSLTLDHEPGKSDSHSLLRRLSPSFPVFQLSSVRASLTPCQSSLTVGKKSTASPSPVPQYQRRCVSDHQGPRLRSRTSACSSRCSIVICSEKYFDDTYEYRHVVLPPEVSKLLPKNRLLSEFFLFKMVPELGCDTLNYQQQQQNQAMLAK</sequence>
<keyword evidence="7" id="KW-1185">Reference proteome</keyword>
<dbReference type="InterPro" id="IPR000789">
    <property type="entry name" value="Cyclin-dep_kinase_reg-sub"/>
</dbReference>